<keyword evidence="2" id="KW-1185">Reference proteome</keyword>
<reference evidence="1 2" key="1">
    <citation type="submission" date="2019-03" db="EMBL/GenBank/DDBJ databases">
        <title>First draft genome of Liparis tanakae, snailfish: a comprehensive survey of snailfish specific genes.</title>
        <authorList>
            <person name="Kim W."/>
            <person name="Song I."/>
            <person name="Jeong J.-H."/>
            <person name="Kim D."/>
            <person name="Kim S."/>
            <person name="Ryu S."/>
            <person name="Song J.Y."/>
            <person name="Lee S.K."/>
        </authorList>
    </citation>
    <scope>NUCLEOTIDE SEQUENCE [LARGE SCALE GENOMIC DNA]</scope>
    <source>
        <tissue evidence="1">Muscle</tissue>
    </source>
</reference>
<dbReference type="Proteomes" id="UP000314294">
    <property type="component" value="Unassembled WGS sequence"/>
</dbReference>
<accession>A0A4Z2GR54</accession>
<gene>
    <name evidence="1" type="ORF">EYF80_033833</name>
</gene>
<proteinExistence type="predicted"/>
<evidence type="ECO:0000313" key="2">
    <source>
        <dbReference type="Proteomes" id="UP000314294"/>
    </source>
</evidence>
<comment type="caution">
    <text evidence="1">The sequence shown here is derived from an EMBL/GenBank/DDBJ whole genome shotgun (WGS) entry which is preliminary data.</text>
</comment>
<dbReference type="EMBL" id="SRLO01000441">
    <property type="protein sequence ID" value="TNN55946.1"/>
    <property type="molecule type" value="Genomic_DNA"/>
</dbReference>
<name>A0A4Z2GR54_9TELE</name>
<evidence type="ECO:0000313" key="1">
    <source>
        <dbReference type="EMBL" id="TNN55946.1"/>
    </source>
</evidence>
<organism evidence="1 2">
    <name type="scientific">Liparis tanakae</name>
    <name type="common">Tanaka's snailfish</name>
    <dbReference type="NCBI Taxonomy" id="230148"/>
    <lineage>
        <taxon>Eukaryota</taxon>
        <taxon>Metazoa</taxon>
        <taxon>Chordata</taxon>
        <taxon>Craniata</taxon>
        <taxon>Vertebrata</taxon>
        <taxon>Euteleostomi</taxon>
        <taxon>Actinopterygii</taxon>
        <taxon>Neopterygii</taxon>
        <taxon>Teleostei</taxon>
        <taxon>Neoteleostei</taxon>
        <taxon>Acanthomorphata</taxon>
        <taxon>Eupercaria</taxon>
        <taxon>Perciformes</taxon>
        <taxon>Cottioidei</taxon>
        <taxon>Cottales</taxon>
        <taxon>Liparidae</taxon>
        <taxon>Liparis</taxon>
    </lineage>
</organism>
<protein>
    <submittedName>
        <fullName evidence="1">Uncharacterized protein</fullName>
    </submittedName>
</protein>
<dbReference type="AlphaFoldDB" id="A0A4Z2GR54"/>
<sequence>MKRILRSDMVVKLANRLLRTYSPGLLSGSMLMGNMAGAFWTENAWISFKECPAHVATFHIWQTQHLPRPLMKLMTLALLQHTAVPSIAGKEDMANAR</sequence>